<proteinExistence type="predicted"/>
<gene>
    <name evidence="1" type="ORF">BV25DRAFT_1988107</name>
</gene>
<name>A0ACB8TF34_9AGAM</name>
<sequence length="110" mass="12250">MALTPSSPRGNQASPTRLAFQALSIAGDRTDSNRPDPPDPHALDTSFDPPSTPGRRKKRKRSQEDRAVLTPVKEEQEDGPPAQAQQPFARLNAVIDDILRRAEEQDFLRH</sequence>
<dbReference type="EMBL" id="MU277191">
    <property type="protein sequence ID" value="KAI0067042.1"/>
    <property type="molecule type" value="Genomic_DNA"/>
</dbReference>
<evidence type="ECO:0000313" key="2">
    <source>
        <dbReference type="Proteomes" id="UP000814140"/>
    </source>
</evidence>
<protein>
    <submittedName>
        <fullName evidence="1">Uncharacterized protein</fullName>
    </submittedName>
</protein>
<reference evidence="1" key="1">
    <citation type="submission" date="2021-03" db="EMBL/GenBank/DDBJ databases">
        <authorList>
            <consortium name="DOE Joint Genome Institute"/>
            <person name="Ahrendt S."/>
            <person name="Looney B.P."/>
            <person name="Miyauchi S."/>
            <person name="Morin E."/>
            <person name="Drula E."/>
            <person name="Courty P.E."/>
            <person name="Chicoki N."/>
            <person name="Fauchery L."/>
            <person name="Kohler A."/>
            <person name="Kuo A."/>
            <person name="Labutti K."/>
            <person name="Pangilinan J."/>
            <person name="Lipzen A."/>
            <person name="Riley R."/>
            <person name="Andreopoulos W."/>
            <person name="He G."/>
            <person name="Johnson J."/>
            <person name="Barry K.W."/>
            <person name="Grigoriev I.V."/>
            <person name="Nagy L."/>
            <person name="Hibbett D."/>
            <person name="Henrissat B."/>
            <person name="Matheny P.B."/>
            <person name="Labbe J."/>
            <person name="Martin F."/>
        </authorList>
    </citation>
    <scope>NUCLEOTIDE SEQUENCE</scope>
    <source>
        <strain evidence="1">HHB10654</strain>
    </source>
</reference>
<comment type="caution">
    <text evidence="1">The sequence shown here is derived from an EMBL/GenBank/DDBJ whole genome shotgun (WGS) entry which is preliminary data.</text>
</comment>
<evidence type="ECO:0000313" key="1">
    <source>
        <dbReference type="EMBL" id="KAI0067042.1"/>
    </source>
</evidence>
<dbReference type="Proteomes" id="UP000814140">
    <property type="component" value="Unassembled WGS sequence"/>
</dbReference>
<organism evidence="1 2">
    <name type="scientific">Artomyces pyxidatus</name>
    <dbReference type="NCBI Taxonomy" id="48021"/>
    <lineage>
        <taxon>Eukaryota</taxon>
        <taxon>Fungi</taxon>
        <taxon>Dikarya</taxon>
        <taxon>Basidiomycota</taxon>
        <taxon>Agaricomycotina</taxon>
        <taxon>Agaricomycetes</taxon>
        <taxon>Russulales</taxon>
        <taxon>Auriscalpiaceae</taxon>
        <taxon>Artomyces</taxon>
    </lineage>
</organism>
<accession>A0ACB8TF34</accession>
<reference evidence="1" key="2">
    <citation type="journal article" date="2022" name="New Phytol.">
        <title>Evolutionary transition to the ectomycorrhizal habit in the genomes of a hyperdiverse lineage of mushroom-forming fungi.</title>
        <authorList>
            <person name="Looney B."/>
            <person name="Miyauchi S."/>
            <person name="Morin E."/>
            <person name="Drula E."/>
            <person name="Courty P.E."/>
            <person name="Kohler A."/>
            <person name="Kuo A."/>
            <person name="LaButti K."/>
            <person name="Pangilinan J."/>
            <person name="Lipzen A."/>
            <person name="Riley R."/>
            <person name="Andreopoulos W."/>
            <person name="He G."/>
            <person name="Johnson J."/>
            <person name="Nolan M."/>
            <person name="Tritt A."/>
            <person name="Barry K.W."/>
            <person name="Grigoriev I.V."/>
            <person name="Nagy L.G."/>
            <person name="Hibbett D."/>
            <person name="Henrissat B."/>
            <person name="Matheny P.B."/>
            <person name="Labbe J."/>
            <person name="Martin F.M."/>
        </authorList>
    </citation>
    <scope>NUCLEOTIDE SEQUENCE</scope>
    <source>
        <strain evidence="1">HHB10654</strain>
    </source>
</reference>
<keyword evidence="2" id="KW-1185">Reference proteome</keyword>